<evidence type="ECO:0000256" key="3">
    <source>
        <dbReference type="ARBA" id="ARBA00022475"/>
    </source>
</evidence>
<comment type="similarity">
    <text evidence="2">Belongs to the MotB family.</text>
</comment>
<comment type="caution">
    <text evidence="11">The sequence shown here is derived from an EMBL/GenBank/DDBJ whole genome shotgun (WGS) entry which is preliminary data.</text>
</comment>
<dbReference type="PANTHER" id="PTHR30329">
    <property type="entry name" value="STATOR ELEMENT OF FLAGELLAR MOTOR COMPLEX"/>
    <property type="match status" value="1"/>
</dbReference>
<dbReference type="Pfam" id="PF13677">
    <property type="entry name" value="MotB_plug"/>
    <property type="match status" value="1"/>
</dbReference>
<accession>A0A8H9N190</accession>
<keyword evidence="6 7" id="KW-0472">Membrane</keyword>
<evidence type="ECO:0000256" key="5">
    <source>
        <dbReference type="ARBA" id="ARBA00022989"/>
    </source>
</evidence>
<protein>
    <recommendedName>
        <fullName evidence="10">OmpA-like domain-containing protein</fullName>
    </recommendedName>
</protein>
<evidence type="ECO:0000256" key="9">
    <source>
        <dbReference type="SAM" id="Phobius"/>
    </source>
</evidence>
<dbReference type="AlphaFoldDB" id="A0A8H9N190"/>
<keyword evidence="3" id="KW-1003">Cell membrane</keyword>
<dbReference type="Pfam" id="PF00691">
    <property type="entry name" value="OmpA"/>
    <property type="match status" value="1"/>
</dbReference>
<proteinExistence type="inferred from homology"/>
<evidence type="ECO:0000256" key="2">
    <source>
        <dbReference type="ARBA" id="ARBA00008914"/>
    </source>
</evidence>
<evidence type="ECO:0000256" key="1">
    <source>
        <dbReference type="ARBA" id="ARBA00004162"/>
    </source>
</evidence>
<dbReference type="CDD" id="cd07185">
    <property type="entry name" value="OmpA_C-like"/>
    <property type="match status" value="1"/>
</dbReference>
<dbReference type="InterPro" id="IPR025713">
    <property type="entry name" value="MotB-like_N_dom"/>
</dbReference>
<name>A0A8H9N190_VIBVL</name>
<feature type="domain" description="OmpA-like" evidence="10">
    <location>
        <begin position="99"/>
        <end position="220"/>
    </location>
</feature>
<dbReference type="InterPro" id="IPR006665">
    <property type="entry name" value="OmpA-like"/>
</dbReference>
<organism evidence="11">
    <name type="scientific">Vibrio vulnificus</name>
    <dbReference type="NCBI Taxonomy" id="672"/>
    <lineage>
        <taxon>Bacteria</taxon>
        <taxon>Pseudomonadati</taxon>
        <taxon>Pseudomonadota</taxon>
        <taxon>Gammaproteobacteria</taxon>
        <taxon>Vibrionales</taxon>
        <taxon>Vibrionaceae</taxon>
        <taxon>Vibrio</taxon>
    </lineage>
</organism>
<dbReference type="SUPFAM" id="SSF103088">
    <property type="entry name" value="OmpA-like"/>
    <property type="match status" value="1"/>
</dbReference>
<comment type="subcellular location">
    <subcellularLocation>
        <location evidence="1">Cell membrane</location>
        <topology evidence="1">Single-pass membrane protein</topology>
    </subcellularLocation>
</comment>
<evidence type="ECO:0000259" key="10">
    <source>
        <dbReference type="PROSITE" id="PS51123"/>
    </source>
</evidence>
<dbReference type="InterPro" id="IPR036737">
    <property type="entry name" value="OmpA-like_sf"/>
</dbReference>
<evidence type="ECO:0000313" key="11">
    <source>
        <dbReference type="EMBL" id="HAS8540948.1"/>
    </source>
</evidence>
<dbReference type="PANTHER" id="PTHR30329:SF20">
    <property type="entry name" value="EXPORTED PROTEIN"/>
    <property type="match status" value="1"/>
</dbReference>
<dbReference type="Proteomes" id="UP000863257">
    <property type="component" value="Unassembled WGS sequence"/>
</dbReference>
<sequence length="261" mass="29001">MNRTNQPIIRRYKKVQAADEAGGGWKIALADFMCALSIVFFALWAISQSDEKELAAMADHFKGENMTELKTISLIDTTYVKIEKLLDKAGIVVTLEKNSRGITIKFDSESLFESGSDKLKKSAQEAISTLSKETHATGLYYHVYGYTDNVPMRKGAKFSNNLELSVLRSVAAAKSLMEGGASSNKITIHGEGLLNPESSEDTPEGRAKNRRVELFLTYSSAHNKVYTDNVEYTPTNDLVIENGKLLFDEQGNPIRKNKEPH</sequence>
<gene>
    <name evidence="11" type="ORF">I7730_14250</name>
</gene>
<dbReference type="GO" id="GO:0005886">
    <property type="term" value="C:plasma membrane"/>
    <property type="evidence" value="ECO:0007669"/>
    <property type="project" value="UniProtKB-SubCell"/>
</dbReference>
<evidence type="ECO:0000256" key="7">
    <source>
        <dbReference type="PROSITE-ProRule" id="PRU00473"/>
    </source>
</evidence>
<keyword evidence="5 9" id="KW-1133">Transmembrane helix</keyword>
<dbReference type="PROSITE" id="PS51123">
    <property type="entry name" value="OMPA_2"/>
    <property type="match status" value="1"/>
</dbReference>
<dbReference type="EMBL" id="DACRBY010000017">
    <property type="protein sequence ID" value="HAS8540948.1"/>
    <property type="molecule type" value="Genomic_DNA"/>
</dbReference>
<reference evidence="11" key="2">
    <citation type="submission" date="2019-01" db="EMBL/GenBank/DDBJ databases">
        <authorList>
            <consortium name="NCBI Pathogen Detection Project"/>
        </authorList>
    </citation>
    <scope>NUCLEOTIDE SEQUENCE</scope>
    <source>
        <strain evidence="11">BCW_3452</strain>
    </source>
</reference>
<evidence type="ECO:0000256" key="6">
    <source>
        <dbReference type="ARBA" id="ARBA00023136"/>
    </source>
</evidence>
<reference evidence="11" key="1">
    <citation type="journal article" date="2018" name="Genome Biol.">
        <title>SKESA: strategic k-mer extension for scrupulous assemblies.</title>
        <authorList>
            <person name="Souvorov A."/>
            <person name="Agarwala R."/>
            <person name="Lipman D.J."/>
        </authorList>
    </citation>
    <scope>NUCLEOTIDE SEQUENCE</scope>
    <source>
        <strain evidence="11">BCW_3452</strain>
    </source>
</reference>
<dbReference type="InterPro" id="IPR050330">
    <property type="entry name" value="Bact_OuterMem_StrucFunc"/>
</dbReference>
<dbReference type="Gene3D" id="3.30.1330.60">
    <property type="entry name" value="OmpA-like domain"/>
    <property type="match status" value="1"/>
</dbReference>
<feature type="transmembrane region" description="Helical" evidence="9">
    <location>
        <begin position="21"/>
        <end position="46"/>
    </location>
</feature>
<feature type="region of interest" description="Disordered" evidence="8">
    <location>
        <begin position="187"/>
        <end position="207"/>
    </location>
</feature>
<evidence type="ECO:0000256" key="4">
    <source>
        <dbReference type="ARBA" id="ARBA00022692"/>
    </source>
</evidence>
<keyword evidence="4 9" id="KW-0812">Transmembrane</keyword>
<evidence type="ECO:0000256" key="8">
    <source>
        <dbReference type="SAM" id="MobiDB-lite"/>
    </source>
</evidence>